<feature type="domain" description="Complex 1 LYR protein" evidence="3">
    <location>
        <begin position="17"/>
        <end position="76"/>
    </location>
</feature>
<protein>
    <recommendedName>
        <fullName evidence="3">Complex 1 LYR protein domain-containing protein</fullName>
    </recommendedName>
</protein>
<dbReference type="CDD" id="cd20273">
    <property type="entry name" value="Complex1_LYR_unchar"/>
    <property type="match status" value="1"/>
</dbReference>
<organism evidence="4 5">
    <name type="scientific">Rachicladosporium monterosium</name>
    <dbReference type="NCBI Taxonomy" id="1507873"/>
    <lineage>
        <taxon>Eukaryota</taxon>
        <taxon>Fungi</taxon>
        <taxon>Dikarya</taxon>
        <taxon>Ascomycota</taxon>
        <taxon>Pezizomycotina</taxon>
        <taxon>Dothideomycetes</taxon>
        <taxon>Dothideomycetidae</taxon>
        <taxon>Cladosporiales</taxon>
        <taxon>Cladosporiaceae</taxon>
        <taxon>Rachicladosporium</taxon>
    </lineage>
</organism>
<feature type="chain" id="PRO_5046381291" description="Complex 1 LYR protein domain-containing protein" evidence="2">
    <location>
        <begin position="31"/>
        <end position="342"/>
    </location>
</feature>
<comment type="caution">
    <text evidence="4">The sequence shown here is derived from an EMBL/GenBank/DDBJ whole genome shotgun (WGS) entry which is preliminary data.</text>
</comment>
<dbReference type="InterPro" id="IPR046896">
    <property type="entry name" value="Cup1-like_N"/>
</dbReference>
<feature type="region of interest" description="Disordered" evidence="1">
    <location>
        <begin position="285"/>
        <end position="332"/>
    </location>
</feature>
<evidence type="ECO:0000313" key="5">
    <source>
        <dbReference type="Proteomes" id="UP001308179"/>
    </source>
</evidence>
<keyword evidence="5" id="KW-1185">Reference proteome</keyword>
<dbReference type="Pfam" id="PF05347">
    <property type="entry name" value="Complex1_LYR"/>
    <property type="match status" value="1"/>
</dbReference>
<dbReference type="EMBL" id="JAVRRR010000657">
    <property type="protein sequence ID" value="KAK5141046.1"/>
    <property type="molecule type" value="Genomic_DNA"/>
</dbReference>
<keyword evidence="2" id="KW-0732">Signal</keyword>
<dbReference type="Proteomes" id="UP001308179">
    <property type="component" value="Unassembled WGS sequence"/>
</dbReference>
<sequence length="342" mass="38136">MPAHRLPRNSTPHRIAAIALYRALLLSTHALPPQTFPPPQRTQLQNIIRNRFKQARHEQSPRYLRLCFEAGYEALDRLDGAGADVASEAGNEAGKEASAAYILALLARAPEKVKRAPPITALDPSLLKDLKLHLRTRPNATTTTTVAEKPSLFNRPLPLAQLKGGKRRVPVLYNAQGVPVLRLSKPQPAALSGYINHRAEVKQKRHDTRHRLTEELEGARWEDGWDGILERETGVREGDEQGKWRGGGWTQEIVSARDEVGRRLGEDAEKRRVMGGRMQGVVDRERAMAEREGREEAERAFWEARSESPGQQGPGVPAGLVAPLESPTHDEIDPWLSTLLVR</sequence>
<dbReference type="InterPro" id="IPR008011">
    <property type="entry name" value="Complex1_LYR_dom"/>
</dbReference>
<evidence type="ECO:0000259" key="3">
    <source>
        <dbReference type="Pfam" id="PF05347"/>
    </source>
</evidence>
<proteinExistence type="predicted"/>
<gene>
    <name evidence="4" type="ORF">LTR32_006302</name>
</gene>
<evidence type="ECO:0000313" key="4">
    <source>
        <dbReference type="EMBL" id="KAK5141046.1"/>
    </source>
</evidence>
<evidence type="ECO:0000256" key="2">
    <source>
        <dbReference type="SAM" id="SignalP"/>
    </source>
</evidence>
<name>A0ABR0KZC4_9PEZI</name>
<reference evidence="4 5" key="1">
    <citation type="submission" date="2023-08" db="EMBL/GenBank/DDBJ databases">
        <title>Black Yeasts Isolated from many extreme environments.</title>
        <authorList>
            <person name="Coleine C."/>
            <person name="Stajich J.E."/>
            <person name="Selbmann L."/>
        </authorList>
    </citation>
    <scope>NUCLEOTIDE SEQUENCE [LARGE SCALE GENOMIC DNA]</scope>
    <source>
        <strain evidence="4 5">CCFEE 5386</strain>
    </source>
</reference>
<feature type="compositionally biased region" description="Basic and acidic residues" evidence="1">
    <location>
        <begin position="285"/>
        <end position="306"/>
    </location>
</feature>
<feature type="signal peptide" evidence="2">
    <location>
        <begin position="1"/>
        <end position="30"/>
    </location>
</feature>
<accession>A0ABR0KZC4</accession>
<evidence type="ECO:0000256" key="1">
    <source>
        <dbReference type="SAM" id="MobiDB-lite"/>
    </source>
</evidence>